<name>A0ABY2YZP3_9BACT</name>
<accession>A0ABY2YZP3</accession>
<organism evidence="2 3">
    <name type="scientific">Metamycoplasma neophronis</name>
    <dbReference type="NCBI Taxonomy" id="872983"/>
    <lineage>
        <taxon>Bacteria</taxon>
        <taxon>Bacillati</taxon>
        <taxon>Mycoplasmatota</taxon>
        <taxon>Mycoplasmoidales</taxon>
        <taxon>Metamycoplasmataceae</taxon>
        <taxon>Metamycoplasma</taxon>
    </lineage>
</organism>
<sequence>MLLETSEEKKTPAEIKQMLELIATSGCFEKLSGIIIGKPQDQAYFLEYKKVYEEFFKQYPNLSVLYNVNIGHAYPKMILELGSEIEIDFDKKTITTLWT</sequence>
<dbReference type="InterPro" id="IPR027461">
    <property type="entry name" value="Carboxypeptidase_A_C_sf"/>
</dbReference>
<dbReference type="InterPro" id="IPR003507">
    <property type="entry name" value="S66_fam"/>
</dbReference>
<reference evidence="2" key="1">
    <citation type="submission" date="2019-06" db="EMBL/GenBank/DDBJ databases">
        <title>Mycoplasma neophronis type strain whole genome sequence.</title>
        <authorList>
            <person name="Spergser J."/>
        </authorList>
    </citation>
    <scope>NUCLEOTIDE SEQUENCE [LARGE SCALE GENOMIC DNA]</scope>
    <source>
        <strain evidence="2">DSM 24097</strain>
    </source>
</reference>
<dbReference type="Gene3D" id="3.50.30.60">
    <property type="entry name" value="LD-carboxypeptidase A C-terminal domain-like"/>
    <property type="match status" value="1"/>
</dbReference>
<evidence type="ECO:0000313" key="3">
    <source>
        <dbReference type="Proteomes" id="UP000316851"/>
    </source>
</evidence>
<feature type="domain" description="LD-carboxypeptidase C-terminal" evidence="1">
    <location>
        <begin position="2"/>
        <end position="87"/>
    </location>
</feature>
<gene>
    <name evidence="2" type="ORF">FJR74_01625</name>
</gene>
<keyword evidence="3" id="KW-1185">Reference proteome</keyword>
<dbReference type="RefSeq" id="WP_140914811.1">
    <property type="nucleotide sequence ID" value="NZ_VHHP01000004.1"/>
</dbReference>
<dbReference type="Pfam" id="PF17676">
    <property type="entry name" value="Peptidase_S66C"/>
    <property type="match status" value="1"/>
</dbReference>
<comment type="caution">
    <text evidence="2">The sequence shown here is derived from an EMBL/GenBank/DDBJ whole genome shotgun (WGS) entry which is preliminary data.</text>
</comment>
<dbReference type="InterPro" id="IPR040921">
    <property type="entry name" value="Peptidase_S66C"/>
</dbReference>
<proteinExistence type="predicted"/>
<evidence type="ECO:0000313" key="2">
    <source>
        <dbReference type="EMBL" id="TPR53846.1"/>
    </source>
</evidence>
<protein>
    <recommendedName>
        <fullName evidence="1">LD-carboxypeptidase C-terminal domain-containing protein</fullName>
    </recommendedName>
</protein>
<dbReference type="EMBL" id="VHHP01000004">
    <property type="protein sequence ID" value="TPR53846.1"/>
    <property type="molecule type" value="Genomic_DNA"/>
</dbReference>
<dbReference type="PANTHER" id="PTHR30237">
    <property type="entry name" value="MURAMOYLTETRAPEPTIDE CARBOXYPEPTIDASE"/>
    <property type="match status" value="1"/>
</dbReference>
<evidence type="ECO:0000259" key="1">
    <source>
        <dbReference type="Pfam" id="PF17676"/>
    </source>
</evidence>
<dbReference type="Proteomes" id="UP000316851">
    <property type="component" value="Unassembled WGS sequence"/>
</dbReference>
<dbReference type="SUPFAM" id="SSF141986">
    <property type="entry name" value="LD-carboxypeptidase A C-terminal domain-like"/>
    <property type="match status" value="1"/>
</dbReference>